<dbReference type="PANTHER" id="PTHR44054:SF1">
    <property type="entry name" value="SYNAPTIC VESICLE MEMBRANE PROTEIN VAT-1 HOMOLOG"/>
    <property type="match status" value="1"/>
</dbReference>
<dbReference type="Gene3D" id="3.90.180.10">
    <property type="entry name" value="Medium-chain alcohol dehydrogenases, catalytic domain"/>
    <property type="match status" value="1"/>
</dbReference>
<dbReference type="SMART" id="SM00829">
    <property type="entry name" value="PKS_ER"/>
    <property type="match status" value="1"/>
</dbReference>
<keyword evidence="4" id="KW-1185">Reference proteome</keyword>
<feature type="domain" description="Enoyl reductase (ER)" evidence="2">
    <location>
        <begin position="10"/>
        <end position="338"/>
    </location>
</feature>
<proteinExistence type="predicted"/>
<evidence type="ECO:0000256" key="1">
    <source>
        <dbReference type="ARBA" id="ARBA00023002"/>
    </source>
</evidence>
<dbReference type="CDD" id="cd08275">
    <property type="entry name" value="MDR3"/>
    <property type="match status" value="1"/>
</dbReference>
<evidence type="ECO:0000259" key="2">
    <source>
        <dbReference type="SMART" id="SM00829"/>
    </source>
</evidence>
<dbReference type="InterPro" id="IPR013149">
    <property type="entry name" value="ADH-like_C"/>
</dbReference>
<evidence type="ECO:0000313" key="3">
    <source>
        <dbReference type="EMBL" id="MCI4683677.1"/>
    </source>
</evidence>
<comment type="caution">
    <text evidence="3">The sequence shown here is derived from an EMBL/GenBank/DDBJ whole genome shotgun (WGS) entry which is preliminary data.</text>
</comment>
<dbReference type="InterPro" id="IPR011032">
    <property type="entry name" value="GroES-like_sf"/>
</dbReference>
<dbReference type="EMBL" id="JAIVFP010000001">
    <property type="protein sequence ID" value="MCI4683677.1"/>
    <property type="molecule type" value="Genomic_DNA"/>
</dbReference>
<name>A0ABS9ZAL1_9HYPH</name>
<dbReference type="SUPFAM" id="SSF51735">
    <property type="entry name" value="NAD(P)-binding Rossmann-fold domains"/>
    <property type="match status" value="1"/>
</dbReference>
<dbReference type="Gene3D" id="3.40.50.720">
    <property type="entry name" value="NAD(P)-binding Rossmann-like Domain"/>
    <property type="match status" value="1"/>
</dbReference>
<dbReference type="Proteomes" id="UP001139104">
    <property type="component" value="Unassembled WGS sequence"/>
</dbReference>
<organism evidence="3 4">
    <name type="scientific">Candidatus Rhodoblastus alkanivorans</name>
    <dbReference type="NCBI Taxonomy" id="2954117"/>
    <lineage>
        <taxon>Bacteria</taxon>
        <taxon>Pseudomonadati</taxon>
        <taxon>Pseudomonadota</taxon>
        <taxon>Alphaproteobacteria</taxon>
        <taxon>Hyphomicrobiales</taxon>
        <taxon>Rhodoblastaceae</taxon>
        <taxon>Rhodoblastus</taxon>
    </lineage>
</organism>
<keyword evidence="1" id="KW-0560">Oxidoreductase</keyword>
<gene>
    <name evidence="3" type="ORF">K2U94_13015</name>
</gene>
<evidence type="ECO:0000313" key="4">
    <source>
        <dbReference type="Proteomes" id="UP001139104"/>
    </source>
</evidence>
<accession>A0ABS9ZAL1</accession>
<dbReference type="InterPro" id="IPR013154">
    <property type="entry name" value="ADH-like_N"/>
</dbReference>
<dbReference type="PANTHER" id="PTHR44054">
    <property type="entry name" value="SYNAPTIC VESICLE MEMBRANE PROTEIN VAT-1 HOMOLOG-LIKE"/>
    <property type="match status" value="1"/>
</dbReference>
<reference evidence="3" key="1">
    <citation type="journal article" date="2022" name="ISME J.">
        <title>Identification of active gaseous-alkane degraders at natural gas seeps.</title>
        <authorList>
            <person name="Farhan Ul Haque M."/>
            <person name="Hernandez M."/>
            <person name="Crombie A.T."/>
            <person name="Murrell J.C."/>
        </authorList>
    </citation>
    <scope>NUCLEOTIDE SEQUENCE</scope>
    <source>
        <strain evidence="3">PC2</strain>
    </source>
</reference>
<dbReference type="SUPFAM" id="SSF50129">
    <property type="entry name" value="GroES-like"/>
    <property type="match status" value="1"/>
</dbReference>
<dbReference type="RefSeq" id="WP_243067614.1">
    <property type="nucleotide sequence ID" value="NZ_JAIVFK010000027.1"/>
</dbReference>
<protein>
    <submittedName>
        <fullName evidence="3">Medium chain dehydrogenase/reductase family protein</fullName>
    </submittedName>
</protein>
<dbReference type="Pfam" id="PF00107">
    <property type="entry name" value="ADH_zinc_N"/>
    <property type="match status" value="1"/>
</dbReference>
<dbReference type="Pfam" id="PF08240">
    <property type="entry name" value="ADH_N"/>
    <property type="match status" value="1"/>
</dbReference>
<dbReference type="InterPro" id="IPR020843">
    <property type="entry name" value="ER"/>
</dbReference>
<dbReference type="InterPro" id="IPR036291">
    <property type="entry name" value="NAD(P)-bd_dom_sf"/>
</dbReference>
<dbReference type="InterPro" id="IPR052100">
    <property type="entry name" value="SV-ATPase_mito-regulator"/>
</dbReference>
<sequence length="340" mass="36608">MRQIWITKAGAPEVLVVKQAADPEPKAGELRIRVEASGVNFADVLGRLGIYPDLPPMPVVPGYEVSGRVDAVGAGVDAGWIGRDVLAMTRFGGYADVVCVPVKQAFVRPHGMSVEEGAAIPVNYFTAWQLIVVMGALKPGETVLIHSIGGGVGIAATQIAKKIGARVIGTASAIKHAELRALGVDELIDYRTEDFEQRVREMTGGGGVELILDAVGGDSFKKGYRLLAPTGRLGMFGVSSAATGKERSLPGLLRMLASTPWLQFNPMALINDNKGVFGVNLGHMWSEIDALRGWGEQLLELWREGAIKPKIARVFKFDEAPQAHHFLQDRRNIGKVLLRA</sequence>